<dbReference type="EMBL" id="QZWG01000006">
    <property type="protein sequence ID" value="RZC05719.1"/>
    <property type="molecule type" value="Genomic_DNA"/>
</dbReference>
<feature type="region of interest" description="Disordered" evidence="1">
    <location>
        <begin position="20"/>
        <end position="72"/>
    </location>
</feature>
<evidence type="ECO:0000256" key="1">
    <source>
        <dbReference type="SAM" id="MobiDB-lite"/>
    </source>
</evidence>
<proteinExistence type="predicted"/>
<name>A0A445K4H3_GLYSO</name>
<sequence>MLWRKETMASRCNQCRNCGRRTEDGRRRGERAGIRGMRDQRSFRSSEWRRRREGEDNDLEDGVGSSDEGWRRQEGDDVYLVGRARRRREGERWRSSDEGG</sequence>
<accession>A0A445K4H3</accession>
<comment type="caution">
    <text evidence="2">The sequence shown here is derived from an EMBL/GenBank/DDBJ whole genome shotgun (WGS) entry which is preliminary data.</text>
</comment>
<keyword evidence="3" id="KW-1185">Reference proteome</keyword>
<evidence type="ECO:0000313" key="2">
    <source>
        <dbReference type="EMBL" id="RZC05719.1"/>
    </source>
</evidence>
<dbReference type="Proteomes" id="UP000289340">
    <property type="component" value="Chromosome 6"/>
</dbReference>
<protein>
    <submittedName>
        <fullName evidence="2">Uncharacterized protein</fullName>
    </submittedName>
</protein>
<evidence type="ECO:0000313" key="3">
    <source>
        <dbReference type="Proteomes" id="UP000289340"/>
    </source>
</evidence>
<dbReference type="AlphaFoldDB" id="A0A445K4H3"/>
<gene>
    <name evidence="2" type="ORF">D0Y65_013700</name>
</gene>
<organism evidence="2 3">
    <name type="scientific">Glycine soja</name>
    <name type="common">Wild soybean</name>
    <dbReference type="NCBI Taxonomy" id="3848"/>
    <lineage>
        <taxon>Eukaryota</taxon>
        <taxon>Viridiplantae</taxon>
        <taxon>Streptophyta</taxon>
        <taxon>Embryophyta</taxon>
        <taxon>Tracheophyta</taxon>
        <taxon>Spermatophyta</taxon>
        <taxon>Magnoliopsida</taxon>
        <taxon>eudicotyledons</taxon>
        <taxon>Gunneridae</taxon>
        <taxon>Pentapetalae</taxon>
        <taxon>rosids</taxon>
        <taxon>fabids</taxon>
        <taxon>Fabales</taxon>
        <taxon>Fabaceae</taxon>
        <taxon>Papilionoideae</taxon>
        <taxon>50 kb inversion clade</taxon>
        <taxon>NPAAA clade</taxon>
        <taxon>indigoferoid/millettioid clade</taxon>
        <taxon>Phaseoleae</taxon>
        <taxon>Glycine</taxon>
        <taxon>Glycine subgen. Soja</taxon>
    </lineage>
</organism>
<reference evidence="2 3" key="1">
    <citation type="submission" date="2018-09" db="EMBL/GenBank/DDBJ databases">
        <title>A high-quality reference genome of wild soybean provides a powerful tool to mine soybean genomes.</title>
        <authorList>
            <person name="Xie M."/>
            <person name="Chung C.Y.L."/>
            <person name="Li M.-W."/>
            <person name="Wong F.-L."/>
            <person name="Chan T.-F."/>
            <person name="Lam H.-M."/>
        </authorList>
    </citation>
    <scope>NUCLEOTIDE SEQUENCE [LARGE SCALE GENOMIC DNA]</scope>
    <source>
        <strain evidence="3">cv. W05</strain>
        <tissue evidence="2">Hypocotyl of etiolated seedlings</tissue>
    </source>
</reference>
<feature type="compositionally biased region" description="Basic and acidic residues" evidence="1">
    <location>
        <begin position="20"/>
        <end position="54"/>
    </location>
</feature>